<proteinExistence type="predicted"/>
<protein>
    <submittedName>
        <fullName evidence="1">Uncharacterized protein</fullName>
    </submittedName>
</protein>
<accession>A0A9E8MVE0</accession>
<name>A0A9E8MVE0_9FLAO</name>
<dbReference type="InterPro" id="IPR046495">
    <property type="entry name" value="DUF6588"/>
</dbReference>
<dbReference type="KEGG" id="lnu:N7U66_17950"/>
<dbReference type="EMBL" id="CP113088">
    <property type="protein sequence ID" value="WAC01756.1"/>
    <property type="molecule type" value="Genomic_DNA"/>
</dbReference>
<dbReference type="Proteomes" id="UP001164705">
    <property type="component" value="Chromosome"/>
</dbReference>
<evidence type="ECO:0000313" key="1">
    <source>
        <dbReference type="EMBL" id="WAC01756.1"/>
    </source>
</evidence>
<evidence type="ECO:0000313" key="2">
    <source>
        <dbReference type="Proteomes" id="UP001164705"/>
    </source>
</evidence>
<dbReference type="AlphaFoldDB" id="A0A9E8MVE0"/>
<dbReference type="Pfam" id="PF20230">
    <property type="entry name" value="DUF6588"/>
    <property type="match status" value="1"/>
</dbReference>
<reference evidence="1" key="1">
    <citation type="submission" date="2022-11" db="EMBL/GenBank/DDBJ databases">
        <title>Lacinutrix neustonica HL-RS19T sp. nov., isolated from the surface microlayer sample of brackish Lake Shihwa.</title>
        <authorList>
            <person name="Choi J.Y."/>
            <person name="Hwang C.Y."/>
        </authorList>
    </citation>
    <scope>NUCLEOTIDE SEQUENCE</scope>
    <source>
        <strain evidence="1">HL-RS19</strain>
    </source>
</reference>
<keyword evidence="2" id="KW-1185">Reference proteome</keyword>
<sequence length="95" mass="10300">MLYQLIVGTKLNIVNFYGAVGYLDGKNQTDLLGTYRVSDGVFFSEEIENPFSITSETKGVMATVGANLSLGFFGLNANYTIGDFNSASLGMNFTF</sequence>
<gene>
    <name evidence="1" type="ORF">N7U66_17950</name>
</gene>
<organism evidence="1 2">
    <name type="scientific">Lacinutrix neustonica</name>
    <dbReference type="NCBI Taxonomy" id="2980107"/>
    <lineage>
        <taxon>Bacteria</taxon>
        <taxon>Pseudomonadati</taxon>
        <taxon>Bacteroidota</taxon>
        <taxon>Flavobacteriia</taxon>
        <taxon>Flavobacteriales</taxon>
        <taxon>Flavobacteriaceae</taxon>
        <taxon>Lacinutrix</taxon>
    </lineage>
</organism>